<dbReference type="OrthoDB" id="432281at2759"/>
<keyword evidence="1" id="KW-0677">Repeat</keyword>
<protein>
    <submittedName>
        <fullName evidence="5">Uncharacterized protein</fullName>
    </submittedName>
</protein>
<evidence type="ECO:0000313" key="5">
    <source>
        <dbReference type="EMBL" id="CAH1781145.1"/>
    </source>
</evidence>
<evidence type="ECO:0000313" key="6">
    <source>
        <dbReference type="Proteomes" id="UP000749559"/>
    </source>
</evidence>
<accession>A0A8J1UFM5</accession>
<evidence type="ECO:0000256" key="1">
    <source>
        <dbReference type="ARBA" id="ARBA00022737"/>
    </source>
</evidence>
<dbReference type="Gene3D" id="1.25.40.20">
    <property type="entry name" value="Ankyrin repeat-containing domain"/>
    <property type="match status" value="4"/>
</dbReference>
<reference evidence="5" key="1">
    <citation type="submission" date="2022-03" db="EMBL/GenBank/DDBJ databases">
        <authorList>
            <person name="Martin C."/>
        </authorList>
    </citation>
    <scope>NUCLEOTIDE SEQUENCE</scope>
</reference>
<gene>
    <name evidence="5" type="ORF">OFUS_LOCUS7754</name>
</gene>
<evidence type="ECO:0000256" key="2">
    <source>
        <dbReference type="ARBA" id="ARBA00023043"/>
    </source>
</evidence>
<dbReference type="InterPro" id="IPR036770">
    <property type="entry name" value="Ankyrin_rpt-contain_sf"/>
</dbReference>
<evidence type="ECO:0000256" key="4">
    <source>
        <dbReference type="SAM" id="MobiDB-lite"/>
    </source>
</evidence>
<feature type="region of interest" description="Disordered" evidence="4">
    <location>
        <begin position="993"/>
        <end position="1029"/>
    </location>
</feature>
<dbReference type="EMBL" id="CAIIXF020000004">
    <property type="protein sequence ID" value="CAH1781145.1"/>
    <property type="molecule type" value="Genomic_DNA"/>
</dbReference>
<feature type="coiled-coil region" evidence="3">
    <location>
        <begin position="713"/>
        <end position="740"/>
    </location>
</feature>
<dbReference type="AlphaFoldDB" id="A0A8J1UFM5"/>
<comment type="caution">
    <text evidence="5">The sequence shown here is derived from an EMBL/GenBank/DDBJ whole genome shotgun (WGS) entry which is preliminary data.</text>
</comment>
<dbReference type="PROSITE" id="PS50297">
    <property type="entry name" value="ANK_REP_REGION"/>
    <property type="match status" value="1"/>
</dbReference>
<organism evidence="5 6">
    <name type="scientific">Owenia fusiformis</name>
    <name type="common">Polychaete worm</name>
    <dbReference type="NCBI Taxonomy" id="6347"/>
    <lineage>
        <taxon>Eukaryota</taxon>
        <taxon>Metazoa</taxon>
        <taxon>Spiralia</taxon>
        <taxon>Lophotrochozoa</taxon>
        <taxon>Annelida</taxon>
        <taxon>Polychaeta</taxon>
        <taxon>Sedentaria</taxon>
        <taxon>Canalipalpata</taxon>
        <taxon>Sabellida</taxon>
        <taxon>Oweniida</taxon>
        <taxon>Oweniidae</taxon>
        <taxon>Owenia</taxon>
    </lineage>
</organism>
<keyword evidence="3" id="KW-0175">Coiled coil</keyword>
<dbReference type="SMART" id="SM00248">
    <property type="entry name" value="ANK"/>
    <property type="match status" value="7"/>
</dbReference>
<keyword evidence="2" id="KW-0040">ANK repeat</keyword>
<sequence>MTANNQSAPGLFESSKLYSLINQSTKSSILAAIKLCGQLNSDDIKQRSEVDLATYLHLVVSNVPNIWRNNNEDINIVIPLIYRLAVKGVAVNAQNSSGNTALHLSCLKPKAEPLCDHLLRIGIDPCLPNKKGCRVIHSYRGHHCYIVKKQSTARSGLWNAIELEDKELIEQFMQSWYRVQVKRKHKTLIDVADETGNIEILRLLKKYTIRNEIVSAAFACDVDLVTKYLGKIDFDLKDPSFIIPKPLSVALSEVGPVTKDVIAILLNNGIDDGTNYAENVKNAKESFENCDFYRKVQLCDKESLECALELVEKDEVDLFSRSHEESTSGWTFMHLLVSKYLEVDELVVRRMLIRLAYKLALKGLDVNARNAKGDTPLVMAGVLGDQTLSTHMVRMGVDPGRAAPDGQTVNVEIYEDKGKLVKDRRYRRKDLPGLWVAIEDNDVEKTLRWLKSQARVGVKRCDRYLKDVSRDLRHNDVTKLLEKYDHINEFVTACYACNHKGMMAQLSLGSGKEKVNIKDEYFHVGFTEERKSEWVHRPLIVTCMELCDASVVEFLIQYGADLTVQYEECAPCGPVAFWAYRDDIDNSVSLVVANQADPDLRDECGSTMLHKAVIKKQYEGKADIIRVLLDRGINLAARDGDGNTPRDLLDIHDVENRDVLKQLIDDFVLDLVSTNQIYNLENLILEGYEHINDIVHTPKKKNAKPQTGKEIALLKEYKEISQLLDELEEYQEMIANLHKHARKGDLRAVSKTVGEKRASLGKDKGGRSLLHIACMFNHPPLVKFLVEQFPPLLHSRDTYLRTPLHYCVTVSEGDRQENWQTLIAFNGDQNSKEVNGLSVYDYTLLQEEPIETKSKTRGRRVHDFRPDGLCEREKVKIYGELGERYGTYRKLENAIRNDLAVPEVEAMLKHFHGDMTRDDLDIKLLFLCVDCKRTELAKFFISEGYRTHIPMEVLKPVLGEDGEDSEEQQKTITITLLESAKLQDMPELVQLIEGSSANSRAPSVVDTVETDTHAQDDKSEVKSESGIQA</sequence>
<dbReference type="InterPro" id="IPR002110">
    <property type="entry name" value="Ankyrin_rpt"/>
</dbReference>
<dbReference type="PROSITE" id="PS50088">
    <property type="entry name" value="ANK_REPEAT"/>
    <property type="match status" value="1"/>
</dbReference>
<dbReference type="Pfam" id="PF12796">
    <property type="entry name" value="Ank_2"/>
    <property type="match status" value="1"/>
</dbReference>
<feature type="compositionally biased region" description="Basic and acidic residues" evidence="4">
    <location>
        <begin position="1010"/>
        <end position="1023"/>
    </location>
</feature>
<dbReference type="Proteomes" id="UP000749559">
    <property type="component" value="Unassembled WGS sequence"/>
</dbReference>
<evidence type="ECO:0000256" key="3">
    <source>
        <dbReference type="SAM" id="Coils"/>
    </source>
</evidence>
<name>A0A8J1UFM5_OWEFU</name>
<dbReference type="PANTHER" id="PTHR24198:SF165">
    <property type="entry name" value="ANKYRIN REPEAT-CONTAINING PROTEIN-RELATED"/>
    <property type="match status" value="1"/>
</dbReference>
<keyword evidence="6" id="KW-1185">Reference proteome</keyword>
<dbReference type="PANTHER" id="PTHR24198">
    <property type="entry name" value="ANKYRIN REPEAT AND PROTEIN KINASE DOMAIN-CONTAINING PROTEIN"/>
    <property type="match status" value="1"/>
</dbReference>
<proteinExistence type="predicted"/>
<dbReference type="SUPFAM" id="SSF48403">
    <property type="entry name" value="Ankyrin repeat"/>
    <property type="match status" value="3"/>
</dbReference>